<keyword evidence="1" id="KW-0805">Transcription regulation</keyword>
<keyword evidence="3" id="KW-0804">Transcription</keyword>
<evidence type="ECO:0000313" key="5">
    <source>
        <dbReference type="EMBL" id="SNS86297.1"/>
    </source>
</evidence>
<evidence type="ECO:0000256" key="2">
    <source>
        <dbReference type="ARBA" id="ARBA00023125"/>
    </source>
</evidence>
<dbReference type="InterPro" id="IPR036388">
    <property type="entry name" value="WH-like_DNA-bd_sf"/>
</dbReference>
<sequence>MRFNELSRVLRGTTPRLLTKQVRELEEDGLVHRTVYPVVPPKVEYKLTDEALSLAPLLIVLSEWGAVARTARH</sequence>
<dbReference type="EMBL" id="FZOL01000017">
    <property type="protein sequence ID" value="SNS86297.1"/>
    <property type="molecule type" value="Genomic_DNA"/>
</dbReference>
<dbReference type="InterPro" id="IPR002577">
    <property type="entry name" value="HTH_HxlR"/>
</dbReference>
<dbReference type="SUPFAM" id="SSF46785">
    <property type="entry name" value="Winged helix' DNA-binding domain"/>
    <property type="match status" value="1"/>
</dbReference>
<dbReference type="InterPro" id="IPR036390">
    <property type="entry name" value="WH_DNA-bd_sf"/>
</dbReference>
<keyword evidence="6" id="KW-1185">Reference proteome</keyword>
<dbReference type="Pfam" id="PF01638">
    <property type="entry name" value="HxlR"/>
    <property type="match status" value="1"/>
</dbReference>
<dbReference type="PANTHER" id="PTHR33204">
    <property type="entry name" value="TRANSCRIPTIONAL REGULATOR, MARR FAMILY"/>
    <property type="match status" value="1"/>
</dbReference>
<accession>A0A239HY58</accession>
<reference evidence="6" key="1">
    <citation type="submission" date="2017-06" db="EMBL/GenBank/DDBJ databases">
        <authorList>
            <person name="Varghese N."/>
            <person name="Submissions S."/>
        </authorList>
    </citation>
    <scope>NUCLEOTIDE SEQUENCE [LARGE SCALE GENOMIC DNA]</scope>
    <source>
        <strain evidence="6">DSM 22348</strain>
    </source>
</reference>
<proteinExistence type="predicted"/>
<dbReference type="Proteomes" id="UP000198407">
    <property type="component" value="Unassembled WGS sequence"/>
</dbReference>
<evidence type="ECO:0000256" key="3">
    <source>
        <dbReference type="ARBA" id="ARBA00023163"/>
    </source>
</evidence>
<dbReference type="AlphaFoldDB" id="A0A239HY58"/>
<gene>
    <name evidence="5" type="ORF">SAMN05444352_1177</name>
</gene>
<name>A0A239HY58_9PSED</name>
<protein>
    <submittedName>
        <fullName evidence="5">Transcriptional regulator, HxlR family</fullName>
    </submittedName>
</protein>
<evidence type="ECO:0000256" key="1">
    <source>
        <dbReference type="ARBA" id="ARBA00023015"/>
    </source>
</evidence>
<dbReference type="PANTHER" id="PTHR33204:SF29">
    <property type="entry name" value="TRANSCRIPTIONAL REGULATOR"/>
    <property type="match status" value="1"/>
</dbReference>
<organism evidence="5 6">
    <name type="scientific">Pseudomonas japonica</name>
    <dbReference type="NCBI Taxonomy" id="256466"/>
    <lineage>
        <taxon>Bacteria</taxon>
        <taxon>Pseudomonadati</taxon>
        <taxon>Pseudomonadota</taxon>
        <taxon>Gammaproteobacteria</taxon>
        <taxon>Pseudomonadales</taxon>
        <taxon>Pseudomonadaceae</taxon>
        <taxon>Pseudomonas</taxon>
    </lineage>
</organism>
<feature type="domain" description="HTH hxlR-type" evidence="4">
    <location>
        <begin position="1"/>
        <end position="73"/>
    </location>
</feature>
<keyword evidence="2" id="KW-0238">DNA-binding</keyword>
<evidence type="ECO:0000259" key="4">
    <source>
        <dbReference type="PROSITE" id="PS51118"/>
    </source>
</evidence>
<dbReference type="GO" id="GO:0003677">
    <property type="term" value="F:DNA binding"/>
    <property type="evidence" value="ECO:0007669"/>
    <property type="project" value="UniProtKB-KW"/>
</dbReference>
<dbReference type="PROSITE" id="PS51118">
    <property type="entry name" value="HTH_HXLR"/>
    <property type="match status" value="1"/>
</dbReference>
<evidence type="ECO:0000313" key="6">
    <source>
        <dbReference type="Proteomes" id="UP000198407"/>
    </source>
</evidence>
<dbReference type="Gene3D" id="1.10.10.10">
    <property type="entry name" value="Winged helix-like DNA-binding domain superfamily/Winged helix DNA-binding domain"/>
    <property type="match status" value="1"/>
</dbReference>